<dbReference type="EMBL" id="CAWUHC010000142">
    <property type="protein sequence ID" value="CAK7235510.1"/>
    <property type="molecule type" value="Genomic_DNA"/>
</dbReference>
<dbReference type="CDD" id="cd00067">
    <property type="entry name" value="GAL4"/>
    <property type="match status" value="1"/>
</dbReference>
<name>A0ABP0CTQ2_9PEZI</name>
<dbReference type="Pfam" id="PF00172">
    <property type="entry name" value="Zn_clus"/>
    <property type="match status" value="1"/>
</dbReference>
<dbReference type="SUPFAM" id="SSF57701">
    <property type="entry name" value="Zn2/Cys6 DNA-binding domain"/>
    <property type="match status" value="1"/>
</dbReference>
<keyword evidence="1" id="KW-0479">Metal-binding</keyword>
<dbReference type="PROSITE" id="PS50048">
    <property type="entry name" value="ZN2_CY6_FUNGAL_2"/>
    <property type="match status" value="1"/>
</dbReference>
<evidence type="ECO:0000313" key="6">
    <source>
        <dbReference type="Proteomes" id="UP001642406"/>
    </source>
</evidence>
<evidence type="ECO:0000256" key="3">
    <source>
        <dbReference type="SAM" id="MobiDB-lite"/>
    </source>
</evidence>
<dbReference type="Gene3D" id="4.10.240.10">
    <property type="entry name" value="Zn(2)-C6 fungal-type DNA-binding domain"/>
    <property type="match status" value="1"/>
</dbReference>
<protein>
    <recommendedName>
        <fullName evidence="4">Zn(2)-C6 fungal-type domain-containing protein</fullName>
    </recommendedName>
</protein>
<gene>
    <name evidence="5" type="ORF">SBRCBS47491_009318</name>
</gene>
<reference evidence="5 6" key="1">
    <citation type="submission" date="2024-01" db="EMBL/GenBank/DDBJ databases">
        <authorList>
            <person name="Allen C."/>
            <person name="Tagirdzhanova G."/>
        </authorList>
    </citation>
    <scope>NUCLEOTIDE SEQUENCE [LARGE SCALE GENOMIC DNA]</scope>
</reference>
<evidence type="ECO:0000256" key="2">
    <source>
        <dbReference type="ARBA" id="ARBA00023242"/>
    </source>
</evidence>
<proteinExistence type="predicted"/>
<feature type="region of interest" description="Disordered" evidence="3">
    <location>
        <begin position="443"/>
        <end position="511"/>
    </location>
</feature>
<evidence type="ECO:0000259" key="4">
    <source>
        <dbReference type="PROSITE" id="PS50048"/>
    </source>
</evidence>
<dbReference type="InterPro" id="IPR036864">
    <property type="entry name" value="Zn2-C6_fun-type_DNA-bd_sf"/>
</dbReference>
<feature type="region of interest" description="Disordered" evidence="3">
    <location>
        <begin position="147"/>
        <end position="176"/>
    </location>
</feature>
<dbReference type="InterPro" id="IPR001138">
    <property type="entry name" value="Zn2Cys6_DnaBD"/>
</dbReference>
<dbReference type="PROSITE" id="PS00463">
    <property type="entry name" value="ZN2_CY6_FUNGAL_1"/>
    <property type="match status" value="1"/>
</dbReference>
<organism evidence="5 6">
    <name type="scientific">Sporothrix bragantina</name>
    <dbReference type="NCBI Taxonomy" id="671064"/>
    <lineage>
        <taxon>Eukaryota</taxon>
        <taxon>Fungi</taxon>
        <taxon>Dikarya</taxon>
        <taxon>Ascomycota</taxon>
        <taxon>Pezizomycotina</taxon>
        <taxon>Sordariomycetes</taxon>
        <taxon>Sordariomycetidae</taxon>
        <taxon>Ophiostomatales</taxon>
        <taxon>Ophiostomataceae</taxon>
        <taxon>Sporothrix</taxon>
    </lineage>
</organism>
<dbReference type="Proteomes" id="UP001642406">
    <property type="component" value="Unassembled WGS sequence"/>
</dbReference>
<sequence>MKTEDGGIDDLLPSLPPPPPPPSPLNGNASLYTNGAAAAEPAAAPTATTGQAQAKRTVCDHCRRRRIRCDGQLPCQPCVNASLVCKRDHVPLKRGPKRGRGRVINELRERYSIDTGNGTTTINNHSKHSRESSTDLINNAIDISVPSTPAPPSDISWQNVSSDPRHATEPRGAFSTEQYRPTTRSYMYLMPRCVELYYDHIYPIMPLPYMPIVRSMVTRSPAGLAELTFSDRNYLYALCALTCFHMSGQNITADAPHPSWECAGRFFLDECISARQSYDFFNDSSLQAVISSFWLSTSFFEINQSRKSWLYLREALTLAQELMLHDDASYAGLDPAEALCRQRVFWQLFVTERSFAILRSKPITLKKTPSLPSTRHPYEAPEIHSGFLQLISSYSPLDESFVNAWNEGSDPRVTAATYLALQKLLAIRPAFLARARNEISALPTRGLSTASHTPEDQSPTHQAHTTGHEAPPPSPRSPPEISAAVDALATNDGDSSEEEVKTEPEPETTDIQKADLLITQQWLRLIVWQSSFRQQLLSWTAPDESMRFAFPLTIAARTAAVIQSLPPQAIEVHGMGIMEKIFEIGTWSMNVLQACDMAGASGTNVSGGGAAMGMDFAGASDMGVLGVGRMSYSVDPLEFFVRTLSASPNSRTQYAERLLMFANEQTGGGMRMALSPALSSPSSPELMPAAPWTRDDIATTMAASNPSNGVNGVSGVSGIGGIGGIGGTVIGEVGDDFAVPMAAGGFPATTTAAATDGHFSFGSALGTLDNAFDATAGAYDGGSLDGVVYDGTVSPTGVSVGGGSYGSIHGGSINEGISRNHSYGSFTEELHAGTDYPVFLPSGAQSPVDNGFTGFDLSRANFGSANFGPQ</sequence>
<dbReference type="InterPro" id="IPR007219">
    <property type="entry name" value="XnlR_reg_dom"/>
</dbReference>
<dbReference type="PANTHER" id="PTHR31668:SF29">
    <property type="entry name" value="ZN(2)-C6 FUNGAL-TYPE DOMAIN-CONTAINING PROTEIN"/>
    <property type="match status" value="1"/>
</dbReference>
<dbReference type="CDD" id="cd12148">
    <property type="entry name" value="fungal_TF_MHR"/>
    <property type="match status" value="1"/>
</dbReference>
<keyword evidence="2" id="KW-0539">Nucleus</keyword>
<comment type="caution">
    <text evidence="5">The sequence shown here is derived from an EMBL/GenBank/DDBJ whole genome shotgun (WGS) entry which is preliminary data.</text>
</comment>
<dbReference type="Pfam" id="PF04082">
    <property type="entry name" value="Fungal_trans"/>
    <property type="match status" value="1"/>
</dbReference>
<accession>A0ABP0CTQ2</accession>
<dbReference type="InterPro" id="IPR050797">
    <property type="entry name" value="Carb_Metab_Trans_Reg"/>
</dbReference>
<keyword evidence="6" id="KW-1185">Reference proteome</keyword>
<feature type="domain" description="Zn(2)-C6 fungal-type" evidence="4">
    <location>
        <begin position="58"/>
        <end position="87"/>
    </location>
</feature>
<evidence type="ECO:0000313" key="5">
    <source>
        <dbReference type="EMBL" id="CAK7235510.1"/>
    </source>
</evidence>
<feature type="compositionally biased region" description="Pro residues" evidence="3">
    <location>
        <begin position="14"/>
        <end position="24"/>
    </location>
</feature>
<feature type="region of interest" description="Disordered" evidence="3">
    <location>
        <begin position="1"/>
        <end position="31"/>
    </location>
</feature>
<feature type="compositionally biased region" description="Polar residues" evidence="3">
    <location>
        <begin position="446"/>
        <end position="465"/>
    </location>
</feature>
<dbReference type="SMART" id="SM00066">
    <property type="entry name" value="GAL4"/>
    <property type="match status" value="1"/>
</dbReference>
<evidence type="ECO:0000256" key="1">
    <source>
        <dbReference type="ARBA" id="ARBA00022723"/>
    </source>
</evidence>
<dbReference type="PANTHER" id="PTHR31668">
    <property type="entry name" value="GLUCOSE TRANSPORT TRANSCRIPTION REGULATOR RGT1-RELATED-RELATED"/>
    <property type="match status" value="1"/>
</dbReference>